<dbReference type="InterPro" id="IPR036388">
    <property type="entry name" value="WH-like_DNA-bd_sf"/>
</dbReference>
<sequence length="264" mass="28473">MDPKSKTSNEATGSAKALVKGIALIDLLAAAPQGLRLTDVVREAELPKGTVLRLLDTLLDADLIREMDGVYRLGPRCAAWGTAFLDGLELRSLARDLLERLVEISGETAHLGVVDGTRTLYIDKIDSPHSLRMFSRVGLRSRLYCTGLGKALLAFSGDALVDEVIAEGLARLTENTITDVEELRAEMARIRRSGYSIDDVENEEGVRCTGAPVFDHNGEVVAAISVAGPIHRMTRERLADLAPKVAEAGLELSSRIGFAGRPGR</sequence>
<evidence type="ECO:0000256" key="1">
    <source>
        <dbReference type="ARBA" id="ARBA00023015"/>
    </source>
</evidence>
<dbReference type="PANTHER" id="PTHR30136">
    <property type="entry name" value="HELIX-TURN-HELIX TRANSCRIPTIONAL REGULATOR, ICLR FAMILY"/>
    <property type="match status" value="1"/>
</dbReference>
<evidence type="ECO:0000313" key="7">
    <source>
        <dbReference type="Proteomes" id="UP001500503"/>
    </source>
</evidence>
<keyword evidence="2" id="KW-0238">DNA-binding</keyword>
<dbReference type="Gene3D" id="1.10.10.10">
    <property type="entry name" value="Winged helix-like DNA-binding domain superfamily/Winged helix DNA-binding domain"/>
    <property type="match status" value="1"/>
</dbReference>
<dbReference type="RefSeq" id="WP_345473339.1">
    <property type="nucleotide sequence ID" value="NZ_BAABHF010000048.1"/>
</dbReference>
<feature type="domain" description="IclR-ED" evidence="5">
    <location>
        <begin position="76"/>
        <end position="258"/>
    </location>
</feature>
<dbReference type="EMBL" id="BAABHF010000048">
    <property type="protein sequence ID" value="GAA4514026.1"/>
    <property type="molecule type" value="Genomic_DNA"/>
</dbReference>
<gene>
    <name evidence="6" type="ORF">GCM10023191_082010</name>
</gene>
<dbReference type="PROSITE" id="PS51078">
    <property type="entry name" value="ICLR_ED"/>
    <property type="match status" value="1"/>
</dbReference>
<dbReference type="PROSITE" id="PS51077">
    <property type="entry name" value="HTH_ICLR"/>
    <property type="match status" value="1"/>
</dbReference>
<comment type="caution">
    <text evidence="6">The sequence shown here is derived from an EMBL/GenBank/DDBJ whole genome shotgun (WGS) entry which is preliminary data.</text>
</comment>
<evidence type="ECO:0000256" key="3">
    <source>
        <dbReference type="ARBA" id="ARBA00023163"/>
    </source>
</evidence>
<name>A0ABP8QZD6_9ACTN</name>
<evidence type="ECO:0000256" key="2">
    <source>
        <dbReference type="ARBA" id="ARBA00023125"/>
    </source>
</evidence>
<keyword evidence="3" id="KW-0804">Transcription</keyword>
<dbReference type="SUPFAM" id="SSF55781">
    <property type="entry name" value="GAF domain-like"/>
    <property type="match status" value="1"/>
</dbReference>
<feature type="domain" description="HTH iclR-type" evidence="4">
    <location>
        <begin position="15"/>
        <end position="75"/>
    </location>
</feature>
<dbReference type="SUPFAM" id="SSF46785">
    <property type="entry name" value="Winged helix' DNA-binding domain"/>
    <property type="match status" value="1"/>
</dbReference>
<protein>
    <submittedName>
        <fullName evidence="6">IclR family transcriptional regulator</fullName>
    </submittedName>
</protein>
<keyword evidence="1" id="KW-0805">Transcription regulation</keyword>
<dbReference type="Proteomes" id="UP001500503">
    <property type="component" value="Unassembled WGS sequence"/>
</dbReference>
<dbReference type="InterPro" id="IPR050707">
    <property type="entry name" value="HTH_MetabolicPath_Reg"/>
</dbReference>
<accession>A0ABP8QZD6</accession>
<dbReference type="InterPro" id="IPR029016">
    <property type="entry name" value="GAF-like_dom_sf"/>
</dbReference>
<evidence type="ECO:0000259" key="5">
    <source>
        <dbReference type="PROSITE" id="PS51078"/>
    </source>
</evidence>
<dbReference type="PANTHER" id="PTHR30136:SF35">
    <property type="entry name" value="HTH-TYPE TRANSCRIPTIONAL REGULATOR RV1719"/>
    <property type="match status" value="1"/>
</dbReference>
<evidence type="ECO:0000259" key="4">
    <source>
        <dbReference type="PROSITE" id="PS51077"/>
    </source>
</evidence>
<keyword evidence="7" id="KW-1185">Reference proteome</keyword>
<dbReference type="Gene3D" id="3.30.450.40">
    <property type="match status" value="1"/>
</dbReference>
<dbReference type="Pfam" id="PF09339">
    <property type="entry name" value="HTH_IclR"/>
    <property type="match status" value="1"/>
</dbReference>
<reference evidence="7" key="1">
    <citation type="journal article" date="2019" name="Int. J. Syst. Evol. Microbiol.">
        <title>The Global Catalogue of Microorganisms (GCM) 10K type strain sequencing project: providing services to taxonomists for standard genome sequencing and annotation.</title>
        <authorList>
            <consortium name="The Broad Institute Genomics Platform"/>
            <consortium name="The Broad Institute Genome Sequencing Center for Infectious Disease"/>
            <person name="Wu L."/>
            <person name="Ma J."/>
        </authorList>
    </citation>
    <scope>NUCLEOTIDE SEQUENCE [LARGE SCALE GENOMIC DNA]</scope>
    <source>
        <strain evidence="7">JCM 17933</strain>
    </source>
</reference>
<dbReference type="Pfam" id="PF01614">
    <property type="entry name" value="IclR_C"/>
    <property type="match status" value="1"/>
</dbReference>
<dbReference type="InterPro" id="IPR036390">
    <property type="entry name" value="WH_DNA-bd_sf"/>
</dbReference>
<evidence type="ECO:0000313" key="6">
    <source>
        <dbReference type="EMBL" id="GAA4514026.1"/>
    </source>
</evidence>
<organism evidence="6 7">
    <name type="scientific">Actinoallomurus oryzae</name>
    <dbReference type="NCBI Taxonomy" id="502180"/>
    <lineage>
        <taxon>Bacteria</taxon>
        <taxon>Bacillati</taxon>
        <taxon>Actinomycetota</taxon>
        <taxon>Actinomycetes</taxon>
        <taxon>Streptosporangiales</taxon>
        <taxon>Thermomonosporaceae</taxon>
        <taxon>Actinoallomurus</taxon>
    </lineage>
</organism>
<dbReference type="SMART" id="SM00346">
    <property type="entry name" value="HTH_ICLR"/>
    <property type="match status" value="1"/>
</dbReference>
<dbReference type="InterPro" id="IPR014757">
    <property type="entry name" value="Tscrpt_reg_IclR_C"/>
</dbReference>
<dbReference type="InterPro" id="IPR005471">
    <property type="entry name" value="Tscrpt_reg_IclR_N"/>
</dbReference>
<proteinExistence type="predicted"/>